<protein>
    <submittedName>
        <fullName evidence="3">Helix-turn-helix domain-containing protein</fullName>
    </submittedName>
</protein>
<feature type="region of interest" description="Disordered" evidence="1">
    <location>
        <begin position="1"/>
        <end position="23"/>
    </location>
</feature>
<dbReference type="AlphaFoldDB" id="A0A7G9SIC4"/>
<dbReference type="GO" id="GO:0006355">
    <property type="term" value="P:regulation of DNA-templated transcription"/>
    <property type="evidence" value="ECO:0007669"/>
    <property type="project" value="InterPro"/>
</dbReference>
<proteinExistence type="predicted"/>
<dbReference type="KEGG" id="slut:H9L13_01160"/>
<keyword evidence="4" id="KW-1185">Reference proteome</keyword>
<gene>
    <name evidence="3" type="ORF">H9L13_01160</name>
</gene>
<dbReference type="InterPro" id="IPR005471">
    <property type="entry name" value="Tscrpt_reg_IclR_N"/>
</dbReference>
<evidence type="ECO:0000313" key="3">
    <source>
        <dbReference type="EMBL" id="QNN67599.1"/>
    </source>
</evidence>
<organism evidence="3 4">
    <name type="scientific">Sphingomonas lutea</name>
    <dbReference type="NCBI Taxonomy" id="1045317"/>
    <lineage>
        <taxon>Bacteria</taxon>
        <taxon>Pseudomonadati</taxon>
        <taxon>Pseudomonadota</taxon>
        <taxon>Alphaproteobacteria</taxon>
        <taxon>Sphingomonadales</taxon>
        <taxon>Sphingomonadaceae</taxon>
        <taxon>Sphingomonas</taxon>
    </lineage>
</organism>
<dbReference type="GO" id="GO:0003677">
    <property type="term" value="F:DNA binding"/>
    <property type="evidence" value="ECO:0007669"/>
    <property type="project" value="InterPro"/>
</dbReference>
<dbReference type="Proteomes" id="UP000515971">
    <property type="component" value="Chromosome"/>
</dbReference>
<feature type="domain" description="HTH iclR-type" evidence="2">
    <location>
        <begin position="27"/>
        <end position="61"/>
    </location>
</feature>
<sequence length="139" mass="15022">MHAPTRADACPEPSRRACPEPSPRRWTIDRQLRFLDALAHTRSVTEAAAAAGMSRASAHRLRNRDGAALFAAMWDIALAPAPAGEGHNGKIADGRVIRLLDTHFRRESGNFDGFANRLPSGGHHASDATFVTFDGRAVV</sequence>
<accession>A0A7G9SIC4</accession>
<dbReference type="Pfam" id="PF09339">
    <property type="entry name" value="HTH_IclR"/>
    <property type="match status" value="1"/>
</dbReference>
<reference evidence="3 4" key="1">
    <citation type="submission" date="2020-08" db="EMBL/GenBank/DDBJ databases">
        <title>Genome sequence of Sphingomonas lutea KCTC 23642T.</title>
        <authorList>
            <person name="Hyun D.-W."/>
            <person name="Bae J.-W."/>
        </authorList>
    </citation>
    <scope>NUCLEOTIDE SEQUENCE [LARGE SCALE GENOMIC DNA]</scope>
    <source>
        <strain evidence="3 4">KCTC 23642</strain>
    </source>
</reference>
<evidence type="ECO:0000259" key="2">
    <source>
        <dbReference type="Pfam" id="PF09339"/>
    </source>
</evidence>
<feature type="compositionally biased region" description="Basic and acidic residues" evidence="1">
    <location>
        <begin position="13"/>
        <end position="23"/>
    </location>
</feature>
<dbReference type="EMBL" id="CP060718">
    <property type="protein sequence ID" value="QNN67599.1"/>
    <property type="molecule type" value="Genomic_DNA"/>
</dbReference>
<name>A0A7G9SIC4_9SPHN</name>
<evidence type="ECO:0000256" key="1">
    <source>
        <dbReference type="SAM" id="MobiDB-lite"/>
    </source>
</evidence>
<dbReference type="RefSeq" id="WP_187538297.1">
    <property type="nucleotide sequence ID" value="NZ_BAABJT010000001.1"/>
</dbReference>
<evidence type="ECO:0000313" key="4">
    <source>
        <dbReference type="Proteomes" id="UP000515971"/>
    </source>
</evidence>